<dbReference type="InterPro" id="IPR007076">
    <property type="entry name" value="TfoX_N"/>
</dbReference>
<dbReference type="Proteomes" id="UP000678281">
    <property type="component" value="Unassembled WGS sequence"/>
</dbReference>
<feature type="domain" description="TfoX N-terminal" evidence="1">
    <location>
        <begin position="15"/>
        <end position="101"/>
    </location>
</feature>
<reference evidence="2" key="1">
    <citation type="submission" date="2021-04" db="EMBL/GenBank/DDBJ databases">
        <title>Devosia litorisediminis sp. nov., isolated from a sand dune.</title>
        <authorList>
            <person name="Park S."/>
            <person name="Yoon J.-H."/>
        </authorList>
    </citation>
    <scope>NUCLEOTIDE SEQUENCE</scope>
    <source>
        <strain evidence="2">BSSL-BM10</strain>
    </source>
</reference>
<dbReference type="Gene3D" id="3.30.1460.30">
    <property type="entry name" value="YgaC/TfoX-N like chaperone"/>
    <property type="match status" value="1"/>
</dbReference>
<name>A0A942E498_9HYPH</name>
<dbReference type="SUPFAM" id="SSF159894">
    <property type="entry name" value="YgaC/TfoX-N like"/>
    <property type="match status" value="1"/>
</dbReference>
<accession>A0A942E498</accession>
<evidence type="ECO:0000259" key="1">
    <source>
        <dbReference type="Pfam" id="PF04993"/>
    </source>
</evidence>
<proteinExistence type="predicted"/>
<keyword evidence="3" id="KW-1185">Reference proteome</keyword>
<gene>
    <name evidence="2" type="ORF">KD146_04420</name>
</gene>
<dbReference type="EMBL" id="JAGXTP010000001">
    <property type="protein sequence ID" value="MBS3847938.1"/>
    <property type="molecule type" value="Genomic_DNA"/>
</dbReference>
<comment type="caution">
    <text evidence="2">The sequence shown here is derived from an EMBL/GenBank/DDBJ whole genome shotgun (WGS) entry which is preliminary data.</text>
</comment>
<protein>
    <submittedName>
        <fullName evidence="2">TfoX/Sxy family protein</fullName>
    </submittedName>
</protein>
<evidence type="ECO:0000313" key="3">
    <source>
        <dbReference type="Proteomes" id="UP000678281"/>
    </source>
</evidence>
<evidence type="ECO:0000313" key="2">
    <source>
        <dbReference type="EMBL" id="MBS3847938.1"/>
    </source>
</evidence>
<dbReference type="Pfam" id="PF04993">
    <property type="entry name" value="TfoX_N"/>
    <property type="match status" value="1"/>
</dbReference>
<dbReference type="RefSeq" id="WP_212657524.1">
    <property type="nucleotide sequence ID" value="NZ_JAGXTP010000001.1"/>
</dbReference>
<dbReference type="AlphaFoldDB" id="A0A942E498"/>
<organism evidence="2 3">
    <name type="scientific">Devosia litorisediminis</name>
    <dbReference type="NCBI Taxonomy" id="2829817"/>
    <lineage>
        <taxon>Bacteria</taxon>
        <taxon>Pseudomonadati</taxon>
        <taxon>Pseudomonadota</taxon>
        <taxon>Alphaproteobacteria</taxon>
        <taxon>Hyphomicrobiales</taxon>
        <taxon>Devosiaceae</taxon>
        <taxon>Devosia</taxon>
    </lineage>
</organism>
<sequence length="111" mass="12138">MSMATEELADRIRLQLAGDPNIREQRMFGGIAFMSHGNMLVGPIKDGGLLVRCGKQAYAATLERPGAGPMNFTGRTMSGFVEVAGDAIEDDERLAEWINIARDFVRTLPPK</sequence>